<dbReference type="GO" id="GO:0005524">
    <property type="term" value="F:ATP binding"/>
    <property type="evidence" value="ECO:0007669"/>
    <property type="project" value="UniProtKB-KW"/>
</dbReference>
<dbReference type="GO" id="GO:0005737">
    <property type="term" value="C:cytoplasm"/>
    <property type="evidence" value="ECO:0007669"/>
    <property type="project" value="TreeGrafter"/>
</dbReference>
<sequence>MWTVAAHARATGIQVLAKHVQGSDAPLLPDTLDLLTRVDSNRPAAQQAPSPALLAAVDDLHHLPSDRIADAERLIEAAAVGPVLCLMAYRQRQLSPALASVLSRAASAGLLEVWHLGPLSQEEAEELLRDHPDVKNVDEVWHEAMGNPQYLKVLATNGEASTDAGMAILGELAGLDRTTLTTVQAAAVIGERFHPELLASVAGLAMPETMRALDSLTRLDLVRPVEPAPQLSLRHRAVGDVVYHRLEPTVRFVLHQRAERALAERAAPITQRAHHIARAADPSQPEHVTTLIAAARDSLHTSPQVAARHLRTALSLINEGEPHWHEAQVLFARTRLLTGDPSESRALLDALRSSIPGQPPRDASAIADSSRIERRLGHYSEAGAIARSGLEALADNDTATAAALHTELADYAYDRQDYQASRKHAETAAEIARRHHDRAGEAKALAQAAVAHLFTADQTAAQTTATRAAEIIDAASDATLLANLEATHQLGMTEGMLGRLADAERHLARGAALSRRTGQTYMQREILSTLANTQLRSGNLRRALVTLDETARHVEGLGGPAAQAIIAMVRAEILFWLNSPSDLQEVLALAEHAEALASTSPFAWAVSVRCFHAEFVLLTGDAARARWLLTDAAGGPELPRLTTWRKPRWCDTLAQAALAEGDHVSAEHWARLAEVSYGQLPSTGRRGFPLRARMRAHSLNGDTDRAVKCAHDAIADFSAGGQRIETCRTLLAAADVSRAAGRTDEMDSLLGRAGDLAQQCDSARLAAEVGDRRSRVSTLPGSAGADDALGVLTGREREIAGLVSTGLTNQEIAATLFLSVRTVESHLARIYRKLDVPNRASLTRTMLNGGRPDEPLGC</sequence>
<evidence type="ECO:0000256" key="2">
    <source>
        <dbReference type="ARBA" id="ARBA00022840"/>
    </source>
</evidence>
<reference evidence="4 5" key="1">
    <citation type="submission" date="2016-07" db="EMBL/GenBank/DDBJ databases">
        <title>Draft genome of Streptomyces diastatochromogenes.</title>
        <authorList>
            <person name="Podduturi R."/>
            <person name="Lukassen M.B."/>
            <person name="Clausen N."/>
            <person name="Nielsen J.L."/>
            <person name="Jorgensen N.O."/>
        </authorList>
    </citation>
    <scope>NUCLEOTIDE SEQUENCE [LARGE SCALE GENOMIC DNA]</scope>
    <source>
        <strain evidence="4 5">DSM 40608</strain>
    </source>
</reference>
<dbReference type="PANTHER" id="PTHR16305:SF35">
    <property type="entry name" value="TRANSCRIPTIONAL ACTIVATOR DOMAIN"/>
    <property type="match status" value="1"/>
</dbReference>
<proteinExistence type="predicted"/>
<dbReference type="Gene3D" id="1.10.10.10">
    <property type="entry name" value="Winged helix-like DNA-binding domain superfamily/Winged helix DNA-binding domain"/>
    <property type="match status" value="1"/>
</dbReference>
<organism evidence="4 5">
    <name type="scientific">Streptomyces diastatochromogenes</name>
    <dbReference type="NCBI Taxonomy" id="42236"/>
    <lineage>
        <taxon>Bacteria</taxon>
        <taxon>Bacillati</taxon>
        <taxon>Actinomycetota</taxon>
        <taxon>Actinomycetes</taxon>
        <taxon>Kitasatosporales</taxon>
        <taxon>Streptomycetaceae</taxon>
        <taxon>Streptomyces</taxon>
    </lineage>
</organism>
<dbReference type="InterPro" id="IPR011990">
    <property type="entry name" value="TPR-like_helical_dom_sf"/>
</dbReference>
<evidence type="ECO:0000256" key="1">
    <source>
        <dbReference type="ARBA" id="ARBA00022741"/>
    </source>
</evidence>
<dbReference type="InterPro" id="IPR036388">
    <property type="entry name" value="WH-like_DNA-bd_sf"/>
</dbReference>
<dbReference type="PRINTS" id="PR00038">
    <property type="entry name" value="HTHLUXR"/>
</dbReference>
<dbReference type="GO" id="GO:0004016">
    <property type="term" value="F:adenylate cyclase activity"/>
    <property type="evidence" value="ECO:0007669"/>
    <property type="project" value="TreeGrafter"/>
</dbReference>
<dbReference type="Gene3D" id="1.25.40.10">
    <property type="entry name" value="Tetratricopeptide repeat domain"/>
    <property type="match status" value="1"/>
</dbReference>
<dbReference type="GO" id="GO:0003677">
    <property type="term" value="F:DNA binding"/>
    <property type="evidence" value="ECO:0007669"/>
    <property type="project" value="InterPro"/>
</dbReference>
<name>A0A233S030_STRDA</name>
<dbReference type="InterPro" id="IPR000792">
    <property type="entry name" value="Tscrpt_reg_LuxR_C"/>
</dbReference>
<keyword evidence="2" id="KW-0067">ATP-binding</keyword>
<dbReference type="SUPFAM" id="SSF46894">
    <property type="entry name" value="C-terminal effector domain of the bipartite response regulators"/>
    <property type="match status" value="1"/>
</dbReference>
<dbReference type="SUPFAM" id="SSF48452">
    <property type="entry name" value="TPR-like"/>
    <property type="match status" value="2"/>
</dbReference>
<dbReference type="PANTHER" id="PTHR16305">
    <property type="entry name" value="TESTICULAR SOLUBLE ADENYLYL CYCLASE"/>
    <property type="match status" value="1"/>
</dbReference>
<dbReference type="InterPro" id="IPR016032">
    <property type="entry name" value="Sig_transdc_resp-reg_C-effctor"/>
</dbReference>
<keyword evidence="5" id="KW-1185">Reference proteome</keyword>
<protein>
    <recommendedName>
        <fullName evidence="3">HTH luxR-type domain-containing protein</fullName>
    </recommendedName>
</protein>
<dbReference type="Proteomes" id="UP000215483">
    <property type="component" value="Unassembled WGS sequence"/>
</dbReference>
<evidence type="ECO:0000313" key="4">
    <source>
        <dbReference type="EMBL" id="OXY89012.1"/>
    </source>
</evidence>
<accession>A0A233S030</accession>
<dbReference type="GO" id="GO:0006355">
    <property type="term" value="P:regulation of DNA-templated transcription"/>
    <property type="evidence" value="ECO:0007669"/>
    <property type="project" value="InterPro"/>
</dbReference>
<feature type="domain" description="HTH luxR-type" evidence="3">
    <location>
        <begin position="785"/>
        <end position="850"/>
    </location>
</feature>
<dbReference type="AlphaFoldDB" id="A0A233S030"/>
<gene>
    <name evidence="4" type="ORF">BEK98_40070</name>
</gene>
<keyword evidence="1" id="KW-0547">Nucleotide-binding</keyword>
<dbReference type="Pfam" id="PF00196">
    <property type="entry name" value="GerE"/>
    <property type="match status" value="1"/>
</dbReference>
<dbReference type="EMBL" id="MCGQ01000049">
    <property type="protein sequence ID" value="OXY89012.1"/>
    <property type="molecule type" value="Genomic_DNA"/>
</dbReference>
<comment type="caution">
    <text evidence="4">The sequence shown here is derived from an EMBL/GenBank/DDBJ whole genome shotgun (WGS) entry which is preliminary data.</text>
</comment>
<dbReference type="PROSITE" id="PS50043">
    <property type="entry name" value="HTH_LUXR_2"/>
    <property type="match status" value="1"/>
</dbReference>
<evidence type="ECO:0000313" key="5">
    <source>
        <dbReference type="Proteomes" id="UP000215483"/>
    </source>
</evidence>
<dbReference type="CDD" id="cd06170">
    <property type="entry name" value="LuxR_C_like"/>
    <property type="match status" value="1"/>
</dbReference>
<evidence type="ECO:0000259" key="3">
    <source>
        <dbReference type="PROSITE" id="PS50043"/>
    </source>
</evidence>
<dbReference type="PROSITE" id="PS00622">
    <property type="entry name" value="HTH_LUXR_1"/>
    <property type="match status" value="1"/>
</dbReference>
<dbReference type="SMART" id="SM00421">
    <property type="entry name" value="HTH_LUXR"/>
    <property type="match status" value="1"/>
</dbReference>